<reference evidence="11" key="1">
    <citation type="submission" date="2022-01" db="EMBL/GenBank/DDBJ databases">
        <authorList>
            <person name="King R."/>
        </authorList>
    </citation>
    <scope>NUCLEOTIDE SEQUENCE</scope>
</reference>
<organism evidence="11 12">
    <name type="scientific">Phaedon cochleariae</name>
    <name type="common">Mustard beetle</name>
    <dbReference type="NCBI Taxonomy" id="80249"/>
    <lineage>
        <taxon>Eukaryota</taxon>
        <taxon>Metazoa</taxon>
        <taxon>Ecdysozoa</taxon>
        <taxon>Arthropoda</taxon>
        <taxon>Hexapoda</taxon>
        <taxon>Insecta</taxon>
        <taxon>Pterygota</taxon>
        <taxon>Neoptera</taxon>
        <taxon>Endopterygota</taxon>
        <taxon>Coleoptera</taxon>
        <taxon>Polyphaga</taxon>
        <taxon>Cucujiformia</taxon>
        <taxon>Chrysomeloidea</taxon>
        <taxon>Chrysomelidae</taxon>
        <taxon>Chrysomelinae</taxon>
        <taxon>Chrysomelini</taxon>
        <taxon>Phaedon</taxon>
    </lineage>
</organism>
<sequence>MPLANSSNLNAFLGAAVLGVISAAGMYLVEHYRQEKTRHQMAKDLARLDQELGQVRRELDQLLTKKRTKPHKARGSKTVSKANSMISGSEDYMSASNLDSSDLEFYDLSDDEPTVTSSTDLEKALKLIDQKLNTGSLEQLEDALGNLRDLCMEYPEHTELLWRIGKAHHKIADCCDDQNFIREQISKGIDACELALKLKTDCPDIHKWYAILVGSRSEYVSLQDKISDGHLFKKHVDAALALNPSDPSLHHMLGRFDYEIAGLKWYERKVAAALFGEPPNATYTEALEHFMEAEELANFEWKENKMMIAKCKVAIGEYKEAVEWLERANGCKLGDNSDDKIDTEVNILLDKYKSYK</sequence>
<keyword evidence="10" id="KW-0812">Transmembrane</keyword>
<evidence type="ECO:0000256" key="9">
    <source>
        <dbReference type="SAM" id="Coils"/>
    </source>
</evidence>
<keyword evidence="3" id="KW-0963">Cytoplasm</keyword>
<dbReference type="Proteomes" id="UP001153737">
    <property type="component" value="Chromosome 4"/>
</dbReference>
<protein>
    <recommendedName>
        <fullName evidence="7">Regulator of microtubule dynamics protein 1</fullName>
    </recommendedName>
    <alternativeName>
        <fullName evidence="8">Protein FAM82B</fullName>
    </alternativeName>
</protein>
<keyword evidence="10" id="KW-0472">Membrane</keyword>
<dbReference type="GO" id="GO:0097431">
    <property type="term" value="C:mitotic spindle pole"/>
    <property type="evidence" value="ECO:0007669"/>
    <property type="project" value="TreeGrafter"/>
</dbReference>
<feature type="coiled-coil region" evidence="9">
    <location>
        <begin position="38"/>
        <end position="65"/>
    </location>
</feature>
<dbReference type="GO" id="GO:0005876">
    <property type="term" value="C:spindle microtubule"/>
    <property type="evidence" value="ECO:0007669"/>
    <property type="project" value="TreeGrafter"/>
</dbReference>
<evidence type="ECO:0000256" key="6">
    <source>
        <dbReference type="ARBA" id="ARBA00023212"/>
    </source>
</evidence>
<name>A0A9P0DKC5_PHACE</name>
<feature type="transmembrane region" description="Helical" evidence="10">
    <location>
        <begin position="12"/>
        <end position="29"/>
    </location>
</feature>
<evidence type="ECO:0000256" key="8">
    <source>
        <dbReference type="ARBA" id="ARBA00041958"/>
    </source>
</evidence>
<evidence type="ECO:0000256" key="5">
    <source>
        <dbReference type="ARBA" id="ARBA00022803"/>
    </source>
</evidence>
<dbReference type="GO" id="GO:0008017">
    <property type="term" value="F:microtubule binding"/>
    <property type="evidence" value="ECO:0007669"/>
    <property type="project" value="TreeGrafter"/>
</dbReference>
<evidence type="ECO:0000256" key="1">
    <source>
        <dbReference type="ARBA" id="ARBA00004245"/>
    </source>
</evidence>
<keyword evidence="9" id="KW-0175">Coiled coil</keyword>
<dbReference type="PANTHER" id="PTHR16056:SF16">
    <property type="entry name" value="REGULATOR OF MICROTUBULE DYNAMICS PROTEIN 1"/>
    <property type="match status" value="1"/>
</dbReference>
<dbReference type="InterPro" id="IPR011990">
    <property type="entry name" value="TPR-like_helical_dom_sf"/>
</dbReference>
<keyword evidence="10" id="KW-1133">Transmembrane helix</keyword>
<evidence type="ECO:0000313" key="11">
    <source>
        <dbReference type="EMBL" id="CAH1164709.1"/>
    </source>
</evidence>
<comment type="subcellular location">
    <subcellularLocation>
        <location evidence="1">Cytoplasm</location>
        <location evidence="1">Cytoskeleton</location>
    </subcellularLocation>
</comment>
<keyword evidence="6" id="KW-0206">Cytoskeleton</keyword>
<dbReference type="PANTHER" id="PTHR16056">
    <property type="entry name" value="REGULATOR OF MICROTUBULE DYNAMICS PROTEIN"/>
    <property type="match status" value="1"/>
</dbReference>
<dbReference type="GO" id="GO:0005739">
    <property type="term" value="C:mitochondrion"/>
    <property type="evidence" value="ECO:0007669"/>
    <property type="project" value="TreeGrafter"/>
</dbReference>
<dbReference type="Pfam" id="PF21033">
    <property type="entry name" value="RMD1-3"/>
    <property type="match status" value="1"/>
</dbReference>
<dbReference type="Gene3D" id="1.25.40.10">
    <property type="entry name" value="Tetratricopeptide repeat domain"/>
    <property type="match status" value="1"/>
</dbReference>
<evidence type="ECO:0000256" key="4">
    <source>
        <dbReference type="ARBA" id="ARBA00022737"/>
    </source>
</evidence>
<dbReference type="EMBL" id="OU896710">
    <property type="protein sequence ID" value="CAH1164709.1"/>
    <property type="molecule type" value="Genomic_DNA"/>
</dbReference>
<reference evidence="11" key="2">
    <citation type="submission" date="2022-10" db="EMBL/GenBank/DDBJ databases">
        <authorList>
            <consortium name="ENA_rothamsted_submissions"/>
            <consortium name="culmorum"/>
            <person name="King R."/>
        </authorList>
    </citation>
    <scope>NUCLEOTIDE SEQUENCE</scope>
</reference>
<dbReference type="SUPFAM" id="SSF48452">
    <property type="entry name" value="TPR-like"/>
    <property type="match status" value="1"/>
</dbReference>
<dbReference type="InterPro" id="IPR049039">
    <property type="entry name" value="RMD1-3_a_helical_rpt"/>
</dbReference>
<dbReference type="AlphaFoldDB" id="A0A9P0DKC5"/>
<gene>
    <name evidence="11" type="ORF">PHAECO_LOCUS8027</name>
</gene>
<evidence type="ECO:0000256" key="7">
    <source>
        <dbReference type="ARBA" id="ARBA00039966"/>
    </source>
</evidence>
<evidence type="ECO:0000256" key="3">
    <source>
        <dbReference type="ARBA" id="ARBA00022490"/>
    </source>
</evidence>
<keyword evidence="12" id="KW-1185">Reference proteome</keyword>
<evidence type="ECO:0000313" key="12">
    <source>
        <dbReference type="Proteomes" id="UP001153737"/>
    </source>
</evidence>
<keyword evidence="4" id="KW-0677">Repeat</keyword>
<dbReference type="OrthoDB" id="512473at2759"/>
<proteinExistence type="predicted"/>
<evidence type="ECO:0000256" key="10">
    <source>
        <dbReference type="SAM" id="Phobius"/>
    </source>
</evidence>
<evidence type="ECO:0000256" key="2">
    <source>
        <dbReference type="ARBA" id="ARBA00011375"/>
    </source>
</evidence>
<keyword evidence="5" id="KW-0802">TPR repeat</keyword>
<comment type="subunit">
    <text evidence="2">Interacts with microtubules.</text>
</comment>
<accession>A0A9P0DKC5</accession>